<keyword evidence="3" id="KW-1185">Reference proteome</keyword>
<name>A0AAV0HL88_9ROSI</name>
<gene>
    <name evidence="2" type="ORF">LITE_LOCUS4998</name>
</gene>
<evidence type="ECO:0000313" key="2">
    <source>
        <dbReference type="EMBL" id="CAI0386071.1"/>
    </source>
</evidence>
<dbReference type="EMBL" id="CAMGYJ010000002">
    <property type="protein sequence ID" value="CAI0386071.1"/>
    <property type="molecule type" value="Genomic_DNA"/>
</dbReference>
<comment type="caution">
    <text evidence="2">The sequence shown here is derived from an EMBL/GenBank/DDBJ whole genome shotgun (WGS) entry which is preliminary data.</text>
</comment>
<dbReference type="Proteomes" id="UP001154282">
    <property type="component" value="Unassembled WGS sequence"/>
</dbReference>
<evidence type="ECO:0000313" key="3">
    <source>
        <dbReference type="Proteomes" id="UP001154282"/>
    </source>
</evidence>
<evidence type="ECO:0000259" key="1">
    <source>
        <dbReference type="Pfam" id="PF24663"/>
    </source>
</evidence>
<accession>A0AAV0HL88</accession>
<proteinExistence type="predicted"/>
<organism evidence="2 3">
    <name type="scientific">Linum tenue</name>
    <dbReference type="NCBI Taxonomy" id="586396"/>
    <lineage>
        <taxon>Eukaryota</taxon>
        <taxon>Viridiplantae</taxon>
        <taxon>Streptophyta</taxon>
        <taxon>Embryophyta</taxon>
        <taxon>Tracheophyta</taxon>
        <taxon>Spermatophyta</taxon>
        <taxon>Magnoliopsida</taxon>
        <taxon>eudicotyledons</taxon>
        <taxon>Gunneridae</taxon>
        <taxon>Pentapetalae</taxon>
        <taxon>rosids</taxon>
        <taxon>fabids</taxon>
        <taxon>Malpighiales</taxon>
        <taxon>Linaceae</taxon>
        <taxon>Linum</taxon>
    </lineage>
</organism>
<dbReference type="Pfam" id="PF24663">
    <property type="entry name" value="DUF7651"/>
    <property type="match status" value="1"/>
</dbReference>
<sequence>MVMGILCLELILENPVLLTQSKTGFREFETRVFWISRACIMNDFAGVHWSTEAHFLLPESNKLALEANSGSRSLLLVSFENVVGYYQLAKILLQSLYAWDNEYGRDDCMCLLFFLLIRHYE</sequence>
<protein>
    <recommendedName>
        <fullName evidence="1">DUF7651 domain-containing protein</fullName>
    </recommendedName>
</protein>
<dbReference type="AlphaFoldDB" id="A0AAV0HL88"/>
<dbReference type="InterPro" id="IPR056068">
    <property type="entry name" value="EMF2-like_DUF7651"/>
</dbReference>
<reference evidence="2" key="1">
    <citation type="submission" date="2022-08" db="EMBL/GenBank/DDBJ databases">
        <authorList>
            <person name="Gutierrez-Valencia J."/>
        </authorList>
    </citation>
    <scope>NUCLEOTIDE SEQUENCE</scope>
</reference>
<feature type="domain" description="DUF7651" evidence="1">
    <location>
        <begin position="27"/>
        <end position="81"/>
    </location>
</feature>